<name>A0A955LHS2_UNCKA</name>
<dbReference type="InterPro" id="IPR011330">
    <property type="entry name" value="Glyco_hydro/deAcase_b/a-brl"/>
</dbReference>
<evidence type="ECO:0000313" key="2">
    <source>
        <dbReference type="Proteomes" id="UP000701698"/>
    </source>
</evidence>
<dbReference type="EMBL" id="JAGQKX010000134">
    <property type="protein sequence ID" value="MCA9390573.1"/>
    <property type="molecule type" value="Genomic_DNA"/>
</dbReference>
<reference evidence="1" key="1">
    <citation type="submission" date="2020-04" db="EMBL/GenBank/DDBJ databases">
        <authorList>
            <person name="Zhang T."/>
        </authorList>
    </citation>
    <scope>NUCLEOTIDE SEQUENCE</scope>
    <source>
        <strain evidence="1">HKST-UBA01</strain>
    </source>
</reference>
<accession>A0A955LHS2</accession>
<sequence>LNEDLQTSQRLFNIEKLNGVFFPELAIDRLVLDNIEETYQWCVIDEGMIDQNYSNTKLPKQFLYQYKNIALPISSRALTENLRSYPRWINQNKIMDLIEDQTSEGATVISANDVELFGHHYSERIHVLRELLASPRINFMTVSEAIEKLEPQKLTAEDLTAASWQSEHEDFEKNTPYAKWNHPENQLQQQYLNLINTAHQALKSVEKPEDDIGLVYTSAKEHFDHGSASCNLYWLSNDPWWHPELVEIGARHLIKVVRTLSLSRETKIEAEDIYSELIYEMWQYHWSGNVEKGYKKYREKREHLLSSLADLS</sequence>
<evidence type="ECO:0000313" key="1">
    <source>
        <dbReference type="EMBL" id="MCA9390573.1"/>
    </source>
</evidence>
<dbReference type="AlphaFoldDB" id="A0A955LHS2"/>
<protein>
    <recommendedName>
        <fullName evidence="3">Glycoside hydrolase family 57 N-terminal domain-containing protein</fullName>
    </recommendedName>
</protein>
<dbReference type="InterPro" id="IPR027291">
    <property type="entry name" value="Glyco_hydro_38_N_sf"/>
</dbReference>
<organism evidence="1 2">
    <name type="scientific">candidate division WWE3 bacterium</name>
    <dbReference type="NCBI Taxonomy" id="2053526"/>
    <lineage>
        <taxon>Bacteria</taxon>
        <taxon>Katanobacteria</taxon>
    </lineage>
</organism>
<proteinExistence type="predicted"/>
<dbReference type="Proteomes" id="UP000701698">
    <property type="component" value="Unassembled WGS sequence"/>
</dbReference>
<reference evidence="1" key="2">
    <citation type="journal article" date="2021" name="Microbiome">
        <title>Successional dynamics and alternative stable states in a saline activated sludge microbial community over 9 years.</title>
        <authorList>
            <person name="Wang Y."/>
            <person name="Ye J."/>
            <person name="Ju F."/>
            <person name="Liu L."/>
            <person name="Boyd J.A."/>
            <person name="Deng Y."/>
            <person name="Parks D.H."/>
            <person name="Jiang X."/>
            <person name="Yin X."/>
            <person name="Woodcroft B.J."/>
            <person name="Tyson G.W."/>
            <person name="Hugenholtz P."/>
            <person name="Polz M.F."/>
            <person name="Zhang T."/>
        </authorList>
    </citation>
    <scope>NUCLEOTIDE SEQUENCE</scope>
    <source>
        <strain evidence="1">HKST-UBA01</strain>
    </source>
</reference>
<dbReference type="SUPFAM" id="SSF88713">
    <property type="entry name" value="Glycoside hydrolase/deacetylase"/>
    <property type="match status" value="1"/>
</dbReference>
<dbReference type="Gene3D" id="3.20.110.10">
    <property type="entry name" value="Glycoside hydrolase 38, N terminal domain"/>
    <property type="match status" value="1"/>
</dbReference>
<dbReference type="GO" id="GO:0005975">
    <property type="term" value="P:carbohydrate metabolic process"/>
    <property type="evidence" value="ECO:0007669"/>
    <property type="project" value="InterPro"/>
</dbReference>
<comment type="caution">
    <text evidence="1">The sequence shown here is derived from an EMBL/GenBank/DDBJ whole genome shotgun (WGS) entry which is preliminary data.</text>
</comment>
<gene>
    <name evidence="1" type="ORF">KC571_04165</name>
</gene>
<evidence type="ECO:0008006" key="3">
    <source>
        <dbReference type="Google" id="ProtNLM"/>
    </source>
</evidence>
<feature type="non-terminal residue" evidence="1">
    <location>
        <position position="1"/>
    </location>
</feature>